<reference evidence="1 2" key="1">
    <citation type="journal article" date="2009" name="Genome Biol.">
        <title>Community-wide analysis of microbial genome sequence signatures.</title>
        <authorList>
            <person name="Dick G.J."/>
            <person name="Andersson A.F."/>
            <person name="Baker B.J."/>
            <person name="Simmons S.L."/>
            <person name="Thomas B.C."/>
            <person name="Yelton A.P."/>
            <person name="Banfield J.F."/>
        </authorList>
    </citation>
    <scope>NUCLEOTIDE SEQUENCE [LARGE SCALE GENOMIC DNA]</scope>
    <source>
        <strain evidence="1">ARMAN-2</strain>
    </source>
</reference>
<proteinExistence type="predicted"/>
<name>C7DGP0_MICA2</name>
<accession>C7DGP0</accession>
<sequence length="278" mass="29131">MNAKMACAAALLCSMVLSGISAASYVQINSPYNATLYNGGSIYLGKVGPGQTFYVDVIANTTNSNGTLVEQGWGRLVATGLPAGWVAKNSGLYTNPLVIEVKPAADAANGTYSFNVTAQNLIGNSSGISPVTFTAYVNVTPNVFNLSVSPSSITEVTGEQSNVYVTINNTGVSDNPFEISITGLPGVKIQDLVIALHHTSKRFTYPIAVDTPGVYHANINVQSTSSPAVNKTTQITLVAQANLLSDYSAIGKGAVVFPIIYEPANAVMYLISRLIKAI</sequence>
<dbReference type="AlphaFoldDB" id="C7DGP0"/>
<organism evidence="1 2">
    <name type="scientific">Candidatus Micrarchaeum acidiphilum ARMAN-2</name>
    <dbReference type="NCBI Taxonomy" id="425595"/>
    <lineage>
        <taxon>Archaea</taxon>
        <taxon>Candidatus Micrarchaeota</taxon>
        <taxon>Candidatus Micrarchaeia</taxon>
        <taxon>Candidatus Micrarchaeales</taxon>
        <taxon>Candidatus Micrarchaeaceae</taxon>
        <taxon>Candidatus Micrarchaeum</taxon>
    </lineage>
</organism>
<gene>
    <name evidence="1" type="ORF">UNLARM2_0241</name>
</gene>
<dbReference type="Proteomes" id="UP000332487">
    <property type="component" value="Unassembled WGS sequence"/>
</dbReference>
<dbReference type="EMBL" id="GG697238">
    <property type="protein sequence ID" value="EET90387.1"/>
    <property type="molecule type" value="Genomic_DNA"/>
</dbReference>
<evidence type="ECO:0000313" key="1">
    <source>
        <dbReference type="EMBL" id="EET90387.1"/>
    </source>
</evidence>
<keyword evidence="2" id="KW-1185">Reference proteome</keyword>
<protein>
    <submittedName>
        <fullName evidence="1">Uncharacterized protein</fullName>
    </submittedName>
</protein>
<reference evidence="1 2" key="2">
    <citation type="journal article" date="2010" name="Proc. Natl. Acad. Sci. U.S.A.">
        <title>Enigmatic, ultrasmall, uncultivated Archaea.</title>
        <authorList>
            <person name="Baker B.J."/>
            <person name="Comolli L.R."/>
            <person name="Dick G.J."/>
            <person name="Hauser L.J."/>
            <person name="Hyatt D."/>
            <person name="Dill B.D."/>
            <person name="Land M.L."/>
            <person name="Verberkmoes N.C."/>
            <person name="Hettich R.L."/>
            <person name="Banfield J.F."/>
        </authorList>
    </citation>
    <scope>NUCLEOTIDE SEQUENCE [LARGE SCALE GENOMIC DNA]</scope>
    <source>
        <strain evidence="1">ARMAN-2</strain>
    </source>
</reference>
<evidence type="ECO:0000313" key="2">
    <source>
        <dbReference type="Proteomes" id="UP000332487"/>
    </source>
</evidence>